<dbReference type="EMBL" id="CZCS02000010">
    <property type="protein sequence ID" value="VXD13888.1"/>
    <property type="molecule type" value="Genomic_DNA"/>
</dbReference>
<evidence type="ECO:0000256" key="9">
    <source>
        <dbReference type="ARBA" id="ARBA00022833"/>
    </source>
</evidence>
<dbReference type="InterPro" id="IPR011334">
    <property type="entry name" value="UDP-acyl_GlcNac_deAcase_C"/>
</dbReference>
<keyword evidence="6 12" id="KW-0441">Lipid A biosynthesis</keyword>
<dbReference type="NCBIfam" id="TIGR00325">
    <property type="entry name" value="lpxC"/>
    <property type="match status" value="1"/>
</dbReference>
<dbReference type="SUPFAM" id="SSF54211">
    <property type="entry name" value="Ribosomal protein S5 domain 2-like"/>
    <property type="match status" value="2"/>
</dbReference>
<dbReference type="InterPro" id="IPR004463">
    <property type="entry name" value="UDP-acyl_GlcNac_deAcase"/>
</dbReference>
<evidence type="ECO:0000256" key="3">
    <source>
        <dbReference type="ARBA" id="ARBA00005002"/>
    </source>
</evidence>
<evidence type="ECO:0000256" key="11">
    <source>
        <dbReference type="ARBA" id="ARBA00024535"/>
    </source>
</evidence>
<keyword evidence="5 12" id="KW-0444">Lipid biosynthesis</keyword>
<feature type="active site" description="Proton donor" evidence="12">
    <location>
        <position position="266"/>
    </location>
</feature>
<dbReference type="Proteomes" id="UP000182190">
    <property type="component" value="Unassembled WGS sequence"/>
</dbReference>
<evidence type="ECO:0000313" key="14">
    <source>
        <dbReference type="Proteomes" id="UP000182190"/>
    </source>
</evidence>
<keyword evidence="14" id="KW-1185">Reference proteome</keyword>
<evidence type="ECO:0000256" key="10">
    <source>
        <dbReference type="ARBA" id="ARBA00023098"/>
    </source>
</evidence>
<evidence type="ECO:0000313" key="13">
    <source>
        <dbReference type="EMBL" id="VXD13888.1"/>
    </source>
</evidence>
<dbReference type="InterPro" id="IPR015870">
    <property type="entry name" value="UDP-acyl_N-AcGlcN_deAcase_N"/>
</dbReference>
<accession>A0A7Z9BM82</accession>
<dbReference type="Pfam" id="PF03331">
    <property type="entry name" value="LpxC"/>
    <property type="match status" value="1"/>
</dbReference>
<dbReference type="GO" id="GO:0016020">
    <property type="term" value="C:membrane"/>
    <property type="evidence" value="ECO:0007669"/>
    <property type="project" value="GOC"/>
</dbReference>
<evidence type="ECO:0000256" key="5">
    <source>
        <dbReference type="ARBA" id="ARBA00022516"/>
    </source>
</evidence>
<keyword evidence="10 12" id="KW-0443">Lipid metabolism</keyword>
<dbReference type="GO" id="GO:0009245">
    <property type="term" value="P:lipid A biosynthetic process"/>
    <property type="evidence" value="ECO:0007669"/>
    <property type="project" value="UniProtKB-UniRule"/>
</dbReference>
<dbReference type="OrthoDB" id="9772788at2"/>
<comment type="caution">
    <text evidence="13">The sequence shown here is derived from an EMBL/GenBank/DDBJ whole genome shotgun (WGS) entry which is preliminary data.</text>
</comment>
<name>A0A7Z9BM82_9CYAN</name>
<comment type="function">
    <text evidence="2 12">Catalyzes the hydrolysis of UDP-3-O-myristoyl-N-acetylglucosamine to form UDP-3-O-myristoylglucosamine and acetate, the committed step in lipid A biosynthesis.</text>
</comment>
<dbReference type="Gene3D" id="3.30.230.20">
    <property type="entry name" value="lpxc deacetylase, domain 1"/>
    <property type="match status" value="1"/>
</dbReference>
<protein>
    <recommendedName>
        <fullName evidence="4 12">UDP-3-O-acyl-N-acetylglucosamine deacetylase</fullName>
        <shortName evidence="12">UDP-3-O-acyl-GlcNAc deacetylase</shortName>
        <ecNumber evidence="4 12">3.5.1.108</ecNumber>
    </recommendedName>
    <alternativeName>
        <fullName evidence="12">UDP-3-O-[R-3-hydroxymyristoyl]-N-acetylglucosamine deacetylase</fullName>
    </alternativeName>
</protein>
<dbReference type="AlphaFoldDB" id="A0A7Z9BM82"/>
<evidence type="ECO:0000256" key="6">
    <source>
        <dbReference type="ARBA" id="ARBA00022556"/>
    </source>
</evidence>
<feature type="binding site" evidence="12">
    <location>
        <position position="80"/>
    </location>
    <ligand>
        <name>Zn(2+)</name>
        <dbReference type="ChEBI" id="CHEBI:29105"/>
    </ligand>
</feature>
<dbReference type="PANTHER" id="PTHR33694">
    <property type="entry name" value="UDP-3-O-ACYL-N-ACETYLGLUCOSAMINE DEACETYLASE 1, MITOCHONDRIAL-RELATED"/>
    <property type="match status" value="1"/>
</dbReference>
<reference evidence="13" key="1">
    <citation type="submission" date="2019-10" db="EMBL/GenBank/DDBJ databases">
        <authorList>
            <consortium name="Genoscope - CEA"/>
            <person name="William W."/>
        </authorList>
    </citation>
    <scope>NUCLEOTIDE SEQUENCE [LARGE SCALE GENOMIC DNA]</scope>
    <source>
        <strain evidence="13">BBR_PRJEB10994</strain>
    </source>
</reference>
<dbReference type="PANTHER" id="PTHR33694:SF1">
    <property type="entry name" value="UDP-3-O-ACYL-N-ACETYLGLUCOSAMINE DEACETYLASE 1, MITOCHONDRIAL-RELATED"/>
    <property type="match status" value="1"/>
</dbReference>
<dbReference type="InterPro" id="IPR020568">
    <property type="entry name" value="Ribosomal_Su5_D2-typ_SF"/>
</dbReference>
<dbReference type="GO" id="GO:0103117">
    <property type="term" value="F:UDP-3-O-acyl-N-acetylglucosamine deacetylase activity"/>
    <property type="evidence" value="ECO:0007669"/>
    <property type="project" value="UniProtKB-UniRule"/>
</dbReference>
<comment type="pathway">
    <text evidence="3 12">Glycolipid biosynthesis; lipid IV(A) biosynthesis; lipid IV(A) from (3R)-3-hydroxytetradecanoyl-[acyl-carrier-protein] and UDP-N-acetyl-alpha-D-glucosamine: step 2/6.</text>
</comment>
<comment type="similarity">
    <text evidence="12">Belongs to the LpxC family.</text>
</comment>
<proteinExistence type="inferred from homology"/>
<gene>
    <name evidence="12 13" type="primary">lpxC</name>
    <name evidence="13" type="ORF">PL9631_1070028</name>
</gene>
<dbReference type="HAMAP" id="MF_00388">
    <property type="entry name" value="LpxC"/>
    <property type="match status" value="1"/>
</dbReference>
<dbReference type="Gene3D" id="3.30.1700.10">
    <property type="entry name" value="lpxc deacetylase, domain 2"/>
    <property type="match status" value="1"/>
</dbReference>
<sequence>MSIKSEYTLKKEFSCSGVGLHTGVNTTVRVLPANIGEGRYFVRVDLPENPKIPAILESVLSTTLSTELGTTNAKVRTVEHLLAALTGMGIDHARIEIDGPEVPLLDGSAQNWVEAIATVGRQPLDSFPQDVPNFQITQPLSVQQGDGFVAVFPASETRFSYGIDFSAPVIGNQWYSYTANPETFAREIAPARTFTLKEQVEQLRQAGLIKGGSLDNAIVCDNHQWLNPPLRYANEPVRHKILDLVGDLSLLGFIPQAHYLAYKAGHHLHVQLVQELSK</sequence>
<evidence type="ECO:0000256" key="8">
    <source>
        <dbReference type="ARBA" id="ARBA00022801"/>
    </source>
</evidence>
<dbReference type="RefSeq" id="WP_083624385.1">
    <property type="nucleotide sequence ID" value="NZ_LR735027.1"/>
</dbReference>
<comment type="catalytic activity">
    <reaction evidence="11 12">
        <text>a UDP-3-O-[(3R)-3-hydroxyacyl]-N-acetyl-alpha-D-glucosamine + H2O = a UDP-3-O-[(3R)-3-hydroxyacyl]-alpha-D-glucosamine + acetate</text>
        <dbReference type="Rhea" id="RHEA:67816"/>
        <dbReference type="ChEBI" id="CHEBI:15377"/>
        <dbReference type="ChEBI" id="CHEBI:30089"/>
        <dbReference type="ChEBI" id="CHEBI:137740"/>
        <dbReference type="ChEBI" id="CHEBI:173225"/>
        <dbReference type="EC" id="3.5.1.108"/>
    </reaction>
</comment>
<evidence type="ECO:0000256" key="1">
    <source>
        <dbReference type="ARBA" id="ARBA00001947"/>
    </source>
</evidence>
<evidence type="ECO:0000256" key="12">
    <source>
        <dbReference type="HAMAP-Rule" id="MF_00388"/>
    </source>
</evidence>
<feature type="binding site" evidence="12">
    <location>
        <position position="243"/>
    </location>
    <ligand>
        <name>Zn(2+)</name>
        <dbReference type="ChEBI" id="CHEBI:29105"/>
    </ligand>
</feature>
<dbReference type="UniPathway" id="UPA00359">
    <property type="reaction ID" value="UER00478"/>
</dbReference>
<dbReference type="EC" id="3.5.1.108" evidence="4 12"/>
<dbReference type="GO" id="GO:0046872">
    <property type="term" value="F:metal ion binding"/>
    <property type="evidence" value="ECO:0007669"/>
    <property type="project" value="UniProtKB-KW"/>
</dbReference>
<keyword evidence="9 12" id="KW-0862">Zinc</keyword>
<organism evidence="13 14">
    <name type="scientific">Planktothrix paucivesiculata PCC 9631</name>
    <dbReference type="NCBI Taxonomy" id="671071"/>
    <lineage>
        <taxon>Bacteria</taxon>
        <taxon>Bacillati</taxon>
        <taxon>Cyanobacteriota</taxon>
        <taxon>Cyanophyceae</taxon>
        <taxon>Oscillatoriophycideae</taxon>
        <taxon>Oscillatoriales</taxon>
        <taxon>Microcoleaceae</taxon>
        <taxon>Planktothrix</taxon>
    </lineage>
</organism>
<keyword evidence="8 12" id="KW-0378">Hydrolase</keyword>
<feature type="binding site" evidence="12">
    <location>
        <position position="239"/>
    </location>
    <ligand>
        <name>Zn(2+)</name>
        <dbReference type="ChEBI" id="CHEBI:29105"/>
    </ligand>
</feature>
<keyword evidence="7 12" id="KW-0479">Metal-binding</keyword>
<comment type="cofactor">
    <cofactor evidence="1 12">
        <name>Zn(2+)</name>
        <dbReference type="ChEBI" id="CHEBI:29105"/>
    </cofactor>
</comment>
<evidence type="ECO:0000256" key="7">
    <source>
        <dbReference type="ARBA" id="ARBA00022723"/>
    </source>
</evidence>
<evidence type="ECO:0000256" key="4">
    <source>
        <dbReference type="ARBA" id="ARBA00012745"/>
    </source>
</evidence>
<evidence type="ECO:0000256" key="2">
    <source>
        <dbReference type="ARBA" id="ARBA00002923"/>
    </source>
</evidence>